<comment type="caution">
    <text evidence="2">The sequence shown here is derived from an EMBL/GenBank/DDBJ whole genome shotgun (WGS) entry which is preliminary data.</text>
</comment>
<evidence type="ECO:0000313" key="2">
    <source>
        <dbReference type="EMBL" id="KAH8989113.1"/>
    </source>
</evidence>
<keyword evidence="3" id="KW-1185">Reference proteome</keyword>
<evidence type="ECO:0000256" key="1">
    <source>
        <dbReference type="SAM" id="MobiDB-lite"/>
    </source>
</evidence>
<feature type="region of interest" description="Disordered" evidence="1">
    <location>
        <begin position="219"/>
        <end position="255"/>
    </location>
</feature>
<sequence length="451" mass="49013">MPKLEESLIDNLTPRPEVREKARALLRTVHSKTGPGTGYDIGEAKIGLPAICAYIASKSAGYADVTEDVAQKASCLAPRQFASTLRTVKAALHVPKTPAGSPSKSKTDVDPIAYATLIKEHKIGRPLRVESWMKEAQAALVALPRYKQKFASHFADSGIDVRIAVFFWVCRTIKISHITYAPLVDKYGVTLRVFSRLVKMLEEECVDVKESIKGTIRELTKKTGGDAPSKTPATPSQSRPASPTKSALRTASSLTSSLTGSVKRKVAFSLSDISASEDDVPPETPSKRPRTTPRTRTLPVRKTASTSSSEEASEDIEMSDAPPPPLVASEPVAGPSTPRRPKATATPTHAYRTPPSARMQALAIFSDDEDGEAEEEMAVVDAHADVGQVDDALPLSRRFRPVFLDRVQWAQRAPRLARERVAAEKRTRELMERWGHPLEALQLAIAEAAAG</sequence>
<organism evidence="2 3">
    <name type="scientific">Lactarius akahatsu</name>
    <dbReference type="NCBI Taxonomy" id="416441"/>
    <lineage>
        <taxon>Eukaryota</taxon>
        <taxon>Fungi</taxon>
        <taxon>Dikarya</taxon>
        <taxon>Basidiomycota</taxon>
        <taxon>Agaricomycotina</taxon>
        <taxon>Agaricomycetes</taxon>
        <taxon>Russulales</taxon>
        <taxon>Russulaceae</taxon>
        <taxon>Lactarius</taxon>
    </lineage>
</organism>
<dbReference type="EMBL" id="JAKELL010000039">
    <property type="protein sequence ID" value="KAH8989113.1"/>
    <property type="molecule type" value="Genomic_DNA"/>
</dbReference>
<feature type="region of interest" description="Disordered" evidence="1">
    <location>
        <begin position="274"/>
        <end position="352"/>
    </location>
</feature>
<dbReference type="Proteomes" id="UP001201163">
    <property type="component" value="Unassembled WGS sequence"/>
</dbReference>
<dbReference type="AlphaFoldDB" id="A0AAD4LCY4"/>
<protein>
    <submittedName>
        <fullName evidence="2">Uncharacterized protein</fullName>
    </submittedName>
</protein>
<feature type="compositionally biased region" description="Low complexity" evidence="1">
    <location>
        <begin position="246"/>
        <end position="255"/>
    </location>
</feature>
<accession>A0AAD4LCY4</accession>
<feature type="compositionally biased region" description="Low complexity" evidence="1">
    <location>
        <begin position="294"/>
        <end position="310"/>
    </location>
</feature>
<gene>
    <name evidence="2" type="ORF">EDB92DRAFT_906280</name>
</gene>
<feature type="compositionally biased region" description="Polar residues" evidence="1">
    <location>
        <begin position="231"/>
        <end position="245"/>
    </location>
</feature>
<evidence type="ECO:0000313" key="3">
    <source>
        <dbReference type="Proteomes" id="UP001201163"/>
    </source>
</evidence>
<reference evidence="2" key="1">
    <citation type="submission" date="2022-01" db="EMBL/GenBank/DDBJ databases">
        <title>Comparative genomics reveals a dynamic genome evolution in the ectomycorrhizal milk-cap (Lactarius) mushrooms.</title>
        <authorList>
            <consortium name="DOE Joint Genome Institute"/>
            <person name="Lebreton A."/>
            <person name="Tang N."/>
            <person name="Kuo A."/>
            <person name="LaButti K."/>
            <person name="Drula E."/>
            <person name="Barry K."/>
            <person name="Clum A."/>
            <person name="Lipzen A."/>
            <person name="Mousain D."/>
            <person name="Ng V."/>
            <person name="Wang R."/>
            <person name="Wang X."/>
            <person name="Dai Y."/>
            <person name="Henrissat B."/>
            <person name="Grigoriev I.V."/>
            <person name="Guerin-Laguette A."/>
            <person name="Yu F."/>
            <person name="Martin F.M."/>
        </authorList>
    </citation>
    <scope>NUCLEOTIDE SEQUENCE</scope>
    <source>
        <strain evidence="2">QP</strain>
    </source>
</reference>
<proteinExistence type="predicted"/>
<name>A0AAD4LCY4_9AGAM</name>